<dbReference type="Gene3D" id="3.30.70.1070">
    <property type="entry name" value="Sporulation related repeat"/>
    <property type="match status" value="1"/>
</dbReference>
<dbReference type="InterPro" id="IPR007730">
    <property type="entry name" value="SPOR-like_dom"/>
</dbReference>
<accession>A0A934MFX3</accession>
<dbReference type="InterPro" id="IPR036680">
    <property type="entry name" value="SPOR-like_sf"/>
</dbReference>
<keyword evidence="3" id="KW-1185">Reference proteome</keyword>
<evidence type="ECO:0000313" key="2">
    <source>
        <dbReference type="EMBL" id="MBJ3761854.1"/>
    </source>
</evidence>
<reference evidence="2" key="1">
    <citation type="submission" date="2020-12" db="EMBL/GenBank/DDBJ databases">
        <title>Bacterial taxonomy.</title>
        <authorList>
            <person name="Pan X."/>
        </authorList>
    </citation>
    <scope>NUCLEOTIDE SEQUENCE</scope>
    <source>
        <strain evidence="2">KCTC 52957</strain>
    </source>
</reference>
<comment type="caution">
    <text evidence="2">The sequence shown here is derived from an EMBL/GenBank/DDBJ whole genome shotgun (WGS) entry which is preliminary data.</text>
</comment>
<dbReference type="Proteomes" id="UP000642488">
    <property type="component" value="Unassembled WGS sequence"/>
</dbReference>
<gene>
    <name evidence="2" type="ORF">ILP92_03710</name>
</gene>
<organism evidence="2 3">
    <name type="scientific">Palleronia pontilimi</name>
    <dbReference type="NCBI Taxonomy" id="1964209"/>
    <lineage>
        <taxon>Bacteria</taxon>
        <taxon>Pseudomonadati</taxon>
        <taxon>Pseudomonadota</taxon>
        <taxon>Alphaproteobacteria</taxon>
        <taxon>Rhodobacterales</taxon>
        <taxon>Roseobacteraceae</taxon>
        <taxon>Palleronia</taxon>
    </lineage>
</organism>
<proteinExistence type="predicted"/>
<dbReference type="AlphaFoldDB" id="A0A934MFX3"/>
<name>A0A934MFX3_9RHOB</name>
<dbReference type="EMBL" id="JAEKPD010000002">
    <property type="protein sequence ID" value="MBJ3761854.1"/>
    <property type="molecule type" value="Genomic_DNA"/>
</dbReference>
<dbReference type="Pfam" id="PF05036">
    <property type="entry name" value="SPOR"/>
    <property type="match status" value="1"/>
</dbReference>
<dbReference type="PROSITE" id="PS51724">
    <property type="entry name" value="SPOR"/>
    <property type="match status" value="1"/>
</dbReference>
<sequence>MAEIDYMEEYGGHSSTGSGLDVSRWVNLSGALVSLALIGGLSVWGYKLLVRDVTGVPVVQAMEGAFRVAPDDPGGMRAPHQGLAVNEIAALGEASGPVDEVRLAPPTVGLTDEDRAAAVLELLAAEDSEEVPVPSMPAMAEPIQPEPVALSSDIDEIELENQVPDGALATDAAVAEALNMPEDFGAEDESERVAQIGAVSPRPLPRPARAAAVVATQPTGIPEAMPVAAVAGEVDVASLAQGTRLVQLGAFASGDVARAEWDKIAARFPDYFDGKRRVVQRAESGGKTFFRLRAEGFTDLADTRRFCTALVAGQADCIPVELR</sequence>
<evidence type="ECO:0000313" key="3">
    <source>
        <dbReference type="Proteomes" id="UP000642488"/>
    </source>
</evidence>
<feature type="domain" description="SPOR" evidence="1">
    <location>
        <begin position="238"/>
        <end position="323"/>
    </location>
</feature>
<dbReference type="RefSeq" id="WP_198915026.1">
    <property type="nucleotide sequence ID" value="NZ_JAEKPD010000002.1"/>
</dbReference>
<dbReference type="GO" id="GO:0042834">
    <property type="term" value="F:peptidoglycan binding"/>
    <property type="evidence" value="ECO:0007669"/>
    <property type="project" value="InterPro"/>
</dbReference>
<evidence type="ECO:0000259" key="1">
    <source>
        <dbReference type="PROSITE" id="PS51724"/>
    </source>
</evidence>
<protein>
    <submittedName>
        <fullName evidence="2">SPOR domain-containing protein</fullName>
    </submittedName>
</protein>